<dbReference type="AlphaFoldDB" id="A0A841RAW4"/>
<dbReference type="RefSeq" id="WP_184745854.1">
    <property type="nucleotide sequence ID" value="NZ_JACHGJ010000002.1"/>
</dbReference>
<keyword evidence="3" id="KW-1003">Cell membrane</keyword>
<feature type="transmembrane region" description="Helical" evidence="7">
    <location>
        <begin position="135"/>
        <end position="152"/>
    </location>
</feature>
<accession>A0A841RAW4</accession>
<proteinExistence type="inferred from homology"/>
<keyword evidence="6 7" id="KW-0472">Membrane</keyword>
<keyword evidence="9" id="KW-1185">Reference proteome</keyword>
<protein>
    <submittedName>
        <fullName evidence="8">Chromate transporter</fullName>
    </submittedName>
</protein>
<gene>
    <name evidence="8" type="ORF">HNR50_001717</name>
</gene>
<evidence type="ECO:0000256" key="7">
    <source>
        <dbReference type="SAM" id="Phobius"/>
    </source>
</evidence>
<sequence>MSLIELFITFFKIGLFTIGGGLASLPLLKEAVVDGGFITSDEFIDMVAISQSTPGPIGINMATYTGFKLASVPGGVVATAGIVTPSLIIIILIAALMKNFASSKAIQDSLSAIRPAALGLIASAVWFILSEAVLPGGQFFLPGFLIMTAILIARSLWKATPVLYIMAGAIAGIIFL</sequence>
<dbReference type="InterPro" id="IPR052518">
    <property type="entry name" value="CHR_Transporter"/>
</dbReference>
<evidence type="ECO:0000256" key="6">
    <source>
        <dbReference type="ARBA" id="ARBA00023136"/>
    </source>
</evidence>
<dbReference type="InterPro" id="IPR003370">
    <property type="entry name" value="Chromate_transpt"/>
</dbReference>
<evidence type="ECO:0000256" key="5">
    <source>
        <dbReference type="ARBA" id="ARBA00022989"/>
    </source>
</evidence>
<dbReference type="Pfam" id="PF02417">
    <property type="entry name" value="Chromate_transp"/>
    <property type="match status" value="1"/>
</dbReference>
<dbReference type="EMBL" id="JACHGJ010000002">
    <property type="protein sequence ID" value="MBB6480059.1"/>
    <property type="molecule type" value="Genomic_DNA"/>
</dbReference>
<keyword evidence="4 7" id="KW-0812">Transmembrane</keyword>
<comment type="caution">
    <text evidence="8">The sequence shown here is derived from an EMBL/GenBank/DDBJ whole genome shotgun (WGS) entry which is preliminary data.</text>
</comment>
<evidence type="ECO:0000313" key="9">
    <source>
        <dbReference type="Proteomes" id="UP000587760"/>
    </source>
</evidence>
<dbReference type="PANTHER" id="PTHR43663">
    <property type="entry name" value="CHROMATE TRANSPORT PROTEIN-RELATED"/>
    <property type="match status" value="1"/>
</dbReference>
<dbReference type="Proteomes" id="UP000587760">
    <property type="component" value="Unassembled WGS sequence"/>
</dbReference>
<dbReference type="GO" id="GO:0015109">
    <property type="term" value="F:chromate transmembrane transporter activity"/>
    <property type="evidence" value="ECO:0007669"/>
    <property type="project" value="InterPro"/>
</dbReference>
<feature type="transmembrane region" description="Helical" evidence="7">
    <location>
        <begin position="109"/>
        <end position="129"/>
    </location>
</feature>
<evidence type="ECO:0000256" key="3">
    <source>
        <dbReference type="ARBA" id="ARBA00022475"/>
    </source>
</evidence>
<evidence type="ECO:0000256" key="4">
    <source>
        <dbReference type="ARBA" id="ARBA00022692"/>
    </source>
</evidence>
<evidence type="ECO:0000256" key="2">
    <source>
        <dbReference type="ARBA" id="ARBA00005262"/>
    </source>
</evidence>
<evidence type="ECO:0000256" key="1">
    <source>
        <dbReference type="ARBA" id="ARBA00004651"/>
    </source>
</evidence>
<evidence type="ECO:0000313" key="8">
    <source>
        <dbReference type="EMBL" id="MBB6480059.1"/>
    </source>
</evidence>
<comment type="similarity">
    <text evidence="2">Belongs to the chromate ion transporter (CHR) (TC 2.A.51) family.</text>
</comment>
<feature type="transmembrane region" description="Helical" evidence="7">
    <location>
        <begin position="7"/>
        <end position="28"/>
    </location>
</feature>
<name>A0A841RAW4_9SPIO</name>
<keyword evidence="5 7" id="KW-1133">Transmembrane helix</keyword>
<comment type="subcellular location">
    <subcellularLocation>
        <location evidence="1">Cell membrane</location>
        <topology evidence="1">Multi-pass membrane protein</topology>
    </subcellularLocation>
</comment>
<dbReference type="GO" id="GO:0005886">
    <property type="term" value="C:plasma membrane"/>
    <property type="evidence" value="ECO:0007669"/>
    <property type="project" value="UniProtKB-SubCell"/>
</dbReference>
<organism evidence="8 9">
    <name type="scientific">Spirochaeta isovalerica</name>
    <dbReference type="NCBI Taxonomy" id="150"/>
    <lineage>
        <taxon>Bacteria</taxon>
        <taxon>Pseudomonadati</taxon>
        <taxon>Spirochaetota</taxon>
        <taxon>Spirochaetia</taxon>
        <taxon>Spirochaetales</taxon>
        <taxon>Spirochaetaceae</taxon>
        <taxon>Spirochaeta</taxon>
    </lineage>
</organism>
<dbReference type="PANTHER" id="PTHR43663:SF1">
    <property type="entry name" value="CHROMATE TRANSPORTER"/>
    <property type="match status" value="1"/>
</dbReference>
<reference evidence="8 9" key="1">
    <citation type="submission" date="2020-08" db="EMBL/GenBank/DDBJ databases">
        <title>Genomic Encyclopedia of Type Strains, Phase IV (KMG-IV): sequencing the most valuable type-strain genomes for metagenomic binning, comparative biology and taxonomic classification.</title>
        <authorList>
            <person name="Goeker M."/>
        </authorList>
    </citation>
    <scope>NUCLEOTIDE SEQUENCE [LARGE SCALE GENOMIC DNA]</scope>
    <source>
        <strain evidence="8 9">DSM 2461</strain>
    </source>
</reference>
<feature type="transmembrane region" description="Helical" evidence="7">
    <location>
        <begin position="76"/>
        <end position="97"/>
    </location>
</feature>